<keyword evidence="7" id="KW-1185">Reference proteome</keyword>
<evidence type="ECO:0000259" key="5">
    <source>
        <dbReference type="PROSITE" id="PS51935"/>
    </source>
</evidence>
<dbReference type="AlphaFoldDB" id="A0A542XCV0"/>
<reference evidence="6 7" key="1">
    <citation type="submission" date="2019-06" db="EMBL/GenBank/DDBJ databases">
        <title>Sequencing the genomes of 1000 actinobacteria strains.</title>
        <authorList>
            <person name="Klenk H.-P."/>
        </authorList>
    </citation>
    <scope>NUCLEOTIDE SEQUENCE [LARGE SCALE GENOMIC DNA]</scope>
    <source>
        <strain evidence="6 7">DSM 24617</strain>
    </source>
</reference>
<dbReference type="EMBL" id="VFOK01000001">
    <property type="protein sequence ID" value="TQL33624.1"/>
    <property type="molecule type" value="Genomic_DNA"/>
</dbReference>
<protein>
    <submittedName>
        <fullName evidence="6">Cell wall-associated NlpC family hydrolase</fullName>
    </submittedName>
</protein>
<evidence type="ECO:0000313" key="7">
    <source>
        <dbReference type="Proteomes" id="UP000318336"/>
    </source>
</evidence>
<keyword evidence="3 6" id="KW-0378">Hydrolase</keyword>
<dbReference type="OrthoDB" id="9815778at2"/>
<evidence type="ECO:0000256" key="2">
    <source>
        <dbReference type="ARBA" id="ARBA00022670"/>
    </source>
</evidence>
<dbReference type="InterPro" id="IPR000064">
    <property type="entry name" value="NLP_P60_dom"/>
</dbReference>
<evidence type="ECO:0000256" key="4">
    <source>
        <dbReference type="ARBA" id="ARBA00022807"/>
    </source>
</evidence>
<keyword evidence="2" id="KW-0645">Protease</keyword>
<accession>A0A542XCV0</accession>
<dbReference type="InterPro" id="IPR051202">
    <property type="entry name" value="Peptidase_C40"/>
</dbReference>
<name>A0A542XCV0_9MICO</name>
<comment type="caution">
    <text evidence="6">The sequence shown here is derived from an EMBL/GenBank/DDBJ whole genome shotgun (WGS) entry which is preliminary data.</text>
</comment>
<comment type="similarity">
    <text evidence="1">Belongs to the peptidase C40 family.</text>
</comment>
<evidence type="ECO:0000256" key="1">
    <source>
        <dbReference type="ARBA" id="ARBA00007074"/>
    </source>
</evidence>
<evidence type="ECO:0000313" key="6">
    <source>
        <dbReference type="EMBL" id="TQL33624.1"/>
    </source>
</evidence>
<dbReference type="PANTHER" id="PTHR47053:SF1">
    <property type="entry name" value="MUREIN DD-ENDOPEPTIDASE MEPH-RELATED"/>
    <property type="match status" value="1"/>
</dbReference>
<dbReference type="SUPFAM" id="SSF54001">
    <property type="entry name" value="Cysteine proteinases"/>
    <property type="match status" value="1"/>
</dbReference>
<proteinExistence type="inferred from homology"/>
<organism evidence="6 7">
    <name type="scientific">Barrientosiimonas humi</name>
    <dbReference type="NCBI Taxonomy" id="999931"/>
    <lineage>
        <taxon>Bacteria</taxon>
        <taxon>Bacillati</taxon>
        <taxon>Actinomycetota</taxon>
        <taxon>Actinomycetes</taxon>
        <taxon>Micrococcales</taxon>
        <taxon>Dermacoccaceae</taxon>
        <taxon>Barrientosiimonas</taxon>
    </lineage>
</organism>
<sequence length="204" mass="22443">MSSKVAFFVAASRLRRDIGDLDLSPSRKLLMTRPLDQTLPTDDASPAPSRRRFLGAALAGTAAVALPVVTAGPARAATHITAEDAYSAYWTARYRYAGKVPYVYGGMDPDTGFDCSGMTKWLYSRFGVYLPRSADEQYRYVRTIDKGSARPGDLVFYVNSSGRAFHNGLYAGGDMLVDAGNPEVDISYRRIYYGSKVVFGTQRY</sequence>
<dbReference type="Proteomes" id="UP000318336">
    <property type="component" value="Unassembled WGS sequence"/>
</dbReference>
<dbReference type="InterPro" id="IPR006311">
    <property type="entry name" value="TAT_signal"/>
</dbReference>
<feature type="domain" description="NlpC/P60" evidence="5">
    <location>
        <begin position="83"/>
        <end position="204"/>
    </location>
</feature>
<dbReference type="InterPro" id="IPR038765">
    <property type="entry name" value="Papain-like_cys_pep_sf"/>
</dbReference>
<dbReference type="GO" id="GO:0008234">
    <property type="term" value="F:cysteine-type peptidase activity"/>
    <property type="evidence" value="ECO:0007669"/>
    <property type="project" value="UniProtKB-KW"/>
</dbReference>
<dbReference type="PROSITE" id="PS51318">
    <property type="entry name" value="TAT"/>
    <property type="match status" value="1"/>
</dbReference>
<dbReference type="GO" id="GO:0006508">
    <property type="term" value="P:proteolysis"/>
    <property type="evidence" value="ECO:0007669"/>
    <property type="project" value="UniProtKB-KW"/>
</dbReference>
<dbReference type="PANTHER" id="PTHR47053">
    <property type="entry name" value="MUREIN DD-ENDOPEPTIDASE MEPH-RELATED"/>
    <property type="match status" value="1"/>
</dbReference>
<dbReference type="Pfam" id="PF00877">
    <property type="entry name" value="NLPC_P60"/>
    <property type="match status" value="1"/>
</dbReference>
<evidence type="ECO:0000256" key="3">
    <source>
        <dbReference type="ARBA" id="ARBA00022801"/>
    </source>
</evidence>
<dbReference type="PROSITE" id="PS51935">
    <property type="entry name" value="NLPC_P60"/>
    <property type="match status" value="1"/>
</dbReference>
<keyword evidence="4" id="KW-0788">Thiol protease</keyword>
<gene>
    <name evidence="6" type="ORF">FB554_1775</name>
</gene>
<dbReference type="Gene3D" id="3.90.1720.10">
    <property type="entry name" value="endopeptidase domain like (from Nostoc punctiforme)"/>
    <property type="match status" value="1"/>
</dbReference>